<evidence type="ECO:0000313" key="4">
    <source>
        <dbReference type="EMBL" id="MFC7579788.1"/>
    </source>
</evidence>
<keyword evidence="2" id="KW-1133">Transmembrane helix</keyword>
<dbReference type="Gene3D" id="3.30.230.10">
    <property type="match status" value="1"/>
</dbReference>
<name>A0ABW2SKD3_9ACTO</name>
<dbReference type="InterPro" id="IPR014721">
    <property type="entry name" value="Ribsml_uS5_D2-typ_fold_subgr"/>
</dbReference>
<evidence type="ECO:0000256" key="2">
    <source>
        <dbReference type="SAM" id="Phobius"/>
    </source>
</evidence>
<feature type="transmembrane region" description="Helical" evidence="2">
    <location>
        <begin position="60"/>
        <end position="83"/>
    </location>
</feature>
<dbReference type="Pfam" id="PF05362">
    <property type="entry name" value="Lon_C"/>
    <property type="match status" value="1"/>
</dbReference>
<feature type="compositionally biased region" description="Low complexity" evidence="1">
    <location>
        <begin position="36"/>
        <end position="47"/>
    </location>
</feature>
<accession>A0ABW2SKD3</accession>
<organism evidence="4 5">
    <name type="scientific">Schaalia naturae</name>
    <dbReference type="NCBI Taxonomy" id="635203"/>
    <lineage>
        <taxon>Bacteria</taxon>
        <taxon>Bacillati</taxon>
        <taxon>Actinomycetota</taxon>
        <taxon>Actinomycetes</taxon>
        <taxon>Actinomycetales</taxon>
        <taxon>Actinomycetaceae</taxon>
        <taxon>Schaalia</taxon>
    </lineage>
</organism>
<keyword evidence="5" id="KW-1185">Reference proteome</keyword>
<feature type="region of interest" description="Disordered" evidence="1">
    <location>
        <begin position="1"/>
        <end position="54"/>
    </location>
</feature>
<dbReference type="InterPro" id="IPR008269">
    <property type="entry name" value="Lon_proteolytic"/>
</dbReference>
<comment type="caution">
    <text evidence="4">The sequence shown here is derived from an EMBL/GenBank/DDBJ whole genome shotgun (WGS) entry which is preliminary data.</text>
</comment>
<dbReference type="InterPro" id="IPR020568">
    <property type="entry name" value="Ribosomal_Su5_D2-typ_SF"/>
</dbReference>
<sequence length="433" mass="43845">MNDVSSGRSPLPPSPSPILPRDDEGDPGRPGPTAPGGPEEAAPAGEGRTARRRPGRARRFAGLAGMAVLAAALIASFTVPMPYVVEGPGPTFDVTGSSDGTPMIEISGTDPSTGQAVSLDPVRTAGDGTGELRMVTVSEQGGPGQRLNLVQLIEARLDRRDVVVPYDEAYPGDVTQEDVTRAGQAQMESSQSTAEVSALEYLGWDVPATMTVEGAVAGSDAEGKVQQGDVLVSLTTPDGQVHAVDSASVPFSVMRDVPVGSTVLATMTRDGEQVAVPIVTSAGDDGSQGSKLGVYLSADVDLPVDITVNLEKVGGPSAGTMFALGIIDRMTPGDLAGGQSIAGTGAIGYDGQVQAIGGIRQKMWGAVRDGAAWFLAPSANCDEVVGHVPDGLGVVKVSTLDDAVSAVKAIAAGQGDTLPTCTASDAQSGSAKS</sequence>
<evidence type="ECO:0000259" key="3">
    <source>
        <dbReference type="Pfam" id="PF05362"/>
    </source>
</evidence>
<dbReference type="SUPFAM" id="SSF54211">
    <property type="entry name" value="Ribosomal protein S5 domain 2-like"/>
    <property type="match status" value="1"/>
</dbReference>
<dbReference type="Proteomes" id="UP001596527">
    <property type="component" value="Unassembled WGS sequence"/>
</dbReference>
<dbReference type="RefSeq" id="WP_380971279.1">
    <property type="nucleotide sequence ID" value="NZ_JBHTEF010000001.1"/>
</dbReference>
<proteinExistence type="predicted"/>
<gene>
    <name evidence="4" type="ORF">ACFQWG_00890</name>
</gene>
<evidence type="ECO:0000256" key="1">
    <source>
        <dbReference type="SAM" id="MobiDB-lite"/>
    </source>
</evidence>
<evidence type="ECO:0000313" key="5">
    <source>
        <dbReference type="Proteomes" id="UP001596527"/>
    </source>
</evidence>
<reference evidence="5" key="1">
    <citation type="journal article" date="2019" name="Int. J. Syst. Evol. Microbiol.">
        <title>The Global Catalogue of Microorganisms (GCM) 10K type strain sequencing project: providing services to taxonomists for standard genome sequencing and annotation.</title>
        <authorList>
            <consortium name="The Broad Institute Genomics Platform"/>
            <consortium name="The Broad Institute Genome Sequencing Center for Infectious Disease"/>
            <person name="Wu L."/>
            <person name="Ma J."/>
        </authorList>
    </citation>
    <scope>NUCLEOTIDE SEQUENCE [LARGE SCALE GENOMIC DNA]</scope>
    <source>
        <strain evidence="5">CCUG 56698</strain>
    </source>
</reference>
<keyword evidence="2" id="KW-0812">Transmembrane</keyword>
<keyword evidence="2" id="KW-0472">Membrane</keyword>
<protein>
    <submittedName>
        <fullName evidence="4">PDZ domain-containing protein</fullName>
    </submittedName>
</protein>
<feature type="domain" description="Lon proteolytic" evidence="3">
    <location>
        <begin position="314"/>
        <end position="404"/>
    </location>
</feature>
<dbReference type="EMBL" id="JBHTEF010000001">
    <property type="protein sequence ID" value="MFC7579788.1"/>
    <property type="molecule type" value="Genomic_DNA"/>
</dbReference>